<dbReference type="AlphaFoldDB" id="A0A837C4Q4"/>
<dbReference type="InterPro" id="IPR029058">
    <property type="entry name" value="AB_hydrolase_fold"/>
</dbReference>
<comment type="caution">
    <text evidence="9">The sequence shown here is derived from an EMBL/GenBank/DDBJ whole genome shotgun (WGS) entry which is preliminary data.</text>
</comment>
<keyword evidence="7" id="KW-1015">Disulfide bond</keyword>
<evidence type="ECO:0000256" key="4">
    <source>
        <dbReference type="ARBA" id="ARBA00022729"/>
    </source>
</evidence>
<dbReference type="Proteomes" id="UP000024900">
    <property type="component" value="Unassembled WGS sequence"/>
</dbReference>
<dbReference type="Gene3D" id="3.40.50.1820">
    <property type="entry name" value="alpha/beta hydrolase"/>
    <property type="match status" value="1"/>
</dbReference>
<gene>
    <name evidence="9" type="ORF">BJA5080_06049</name>
</gene>
<evidence type="ECO:0000256" key="3">
    <source>
        <dbReference type="ARBA" id="ARBA00022723"/>
    </source>
</evidence>
<dbReference type="GO" id="GO:0046872">
    <property type="term" value="F:metal ion binding"/>
    <property type="evidence" value="ECO:0007669"/>
    <property type="project" value="UniProtKB-KW"/>
</dbReference>
<keyword evidence="5" id="KW-0378">Hydrolase</keyword>
<evidence type="ECO:0000256" key="6">
    <source>
        <dbReference type="ARBA" id="ARBA00022837"/>
    </source>
</evidence>
<name>A0A837C4Q4_9BRAD</name>
<keyword evidence="3" id="KW-0479">Metal-binding</keyword>
<evidence type="ECO:0000313" key="9">
    <source>
        <dbReference type="EMBL" id="KGJ64247.1"/>
    </source>
</evidence>
<dbReference type="InterPro" id="IPR011118">
    <property type="entry name" value="Tannase/feruloyl_esterase"/>
</dbReference>
<evidence type="ECO:0000256" key="7">
    <source>
        <dbReference type="ARBA" id="ARBA00023157"/>
    </source>
</evidence>
<evidence type="ECO:0000256" key="2">
    <source>
        <dbReference type="ARBA" id="ARBA00022487"/>
    </source>
</evidence>
<keyword evidence="6" id="KW-0106">Calcium</keyword>
<comment type="similarity">
    <text evidence="1">Belongs to the tannase family.</text>
</comment>
<dbReference type="GO" id="GO:0052689">
    <property type="term" value="F:carboxylic ester hydrolase activity"/>
    <property type="evidence" value="ECO:0007669"/>
    <property type="project" value="UniProtKB-KW"/>
</dbReference>
<dbReference type="SUPFAM" id="SSF53474">
    <property type="entry name" value="alpha/beta-Hydrolases"/>
    <property type="match status" value="1"/>
</dbReference>
<reference evidence="9 10" key="1">
    <citation type="journal article" date="2014" name="BMC Genomics">
        <title>Comparative genomics of Bradyrhizobium japonicum CPAC 15 and Bradyrhizobium diazoefficiens CPAC 7: elite model strains for understanding symbiotic performance with soybean.</title>
        <authorList>
            <person name="Siqueira A.F."/>
            <person name="Ormeno-Orrillo E."/>
            <person name="Souza R.C."/>
            <person name="Rodrigues E.P."/>
            <person name="Almeida L.G."/>
            <person name="Barcellos F.G."/>
            <person name="Batista J.S."/>
            <person name="Nakatami A.S."/>
            <person name="Martinez-Romero E."/>
            <person name="Vasconcelos A.T."/>
            <person name="Hungria M."/>
        </authorList>
    </citation>
    <scope>NUCLEOTIDE SEQUENCE [LARGE SCALE GENOMIC DNA]</scope>
    <source>
        <strain evidence="9 10">SEMIA 5080</strain>
    </source>
</reference>
<dbReference type="PANTHER" id="PTHR33938:SF15">
    <property type="entry name" value="FERULOYL ESTERASE B-RELATED"/>
    <property type="match status" value="1"/>
</dbReference>
<protein>
    <recommendedName>
        <fullName evidence="11">Feruloyl esterase</fullName>
    </recommendedName>
</protein>
<feature type="signal peptide" evidence="8">
    <location>
        <begin position="1"/>
        <end position="48"/>
    </location>
</feature>
<evidence type="ECO:0008006" key="11">
    <source>
        <dbReference type="Google" id="ProtNLM"/>
    </source>
</evidence>
<evidence type="ECO:0000256" key="1">
    <source>
        <dbReference type="ARBA" id="ARBA00006249"/>
    </source>
</evidence>
<keyword evidence="2" id="KW-0719">Serine esterase</keyword>
<dbReference type="EMBL" id="ADOU02000008">
    <property type="protein sequence ID" value="KGJ64247.1"/>
    <property type="molecule type" value="Genomic_DNA"/>
</dbReference>
<accession>A0A837C4Q4</accession>
<evidence type="ECO:0000256" key="5">
    <source>
        <dbReference type="ARBA" id="ARBA00022801"/>
    </source>
</evidence>
<proteinExistence type="inferred from homology"/>
<organism evidence="9 10">
    <name type="scientific">Bradyrhizobium diazoefficiens SEMIA 5080</name>
    <dbReference type="NCBI Taxonomy" id="754504"/>
    <lineage>
        <taxon>Bacteria</taxon>
        <taxon>Pseudomonadati</taxon>
        <taxon>Pseudomonadota</taxon>
        <taxon>Alphaproteobacteria</taxon>
        <taxon>Hyphomicrobiales</taxon>
        <taxon>Nitrobacteraceae</taxon>
        <taxon>Bradyrhizobium</taxon>
    </lineage>
</organism>
<keyword evidence="4 8" id="KW-0732">Signal</keyword>
<dbReference type="PANTHER" id="PTHR33938">
    <property type="entry name" value="FERULOYL ESTERASE B-RELATED"/>
    <property type="match status" value="1"/>
</dbReference>
<sequence length="575" mass="61533">MKVAFNAANWPNPTNSERRVETMTRKRAKLCAWLVGAAAAMGASGASAVTLVEDADTVCKGLVGGVDAVKIDSATLQAPSQLAVAERGPTPSGRITPANPGFCKVLGHIDPVDPKAPPIKFQVNLPVEWNGRSVQYGGGGFNGVLITGLSLPPAYPFDKPSPLARGFVTYGTDSGHESRPGEPPQVFALNDEAFENFAHRAYKKVRDVAVALMQRAYGRTPEKMYFMGSSEGGREGLTMAQRYPDDFDGIFARVPVINWVGLQHAGTRSGLVTMGEGWINPAQVKLVGDAVRAACDKADGSVDALVQDPVSCKAAFKVETLRCEAGKSGDQCLTEAQIKAVNTLHATYKFPFALANGLDDYPGWGVSGEDTPAAGPTGGWVAWWLGTAPPAQPPAPNNGIAWIYGAGGIRYVFARDPNLDVTTYKPEAHKARLLEVSSLMDSTDPDLSRFRARGGRLIMLEHMADYAQNPYAGIRYFESVERLMGSATTELFARLYTAPGVDHVGSGAPANVDMLSVLVDWVENGKAPGDLEVTEQKVEGPLFAVTRALPLCRWPAWPHYKAGAVTEASSYFCAQ</sequence>
<feature type="chain" id="PRO_5032348119" description="Feruloyl esterase" evidence="8">
    <location>
        <begin position="49"/>
        <end position="575"/>
    </location>
</feature>
<evidence type="ECO:0000313" key="10">
    <source>
        <dbReference type="Proteomes" id="UP000024900"/>
    </source>
</evidence>
<dbReference type="Pfam" id="PF07519">
    <property type="entry name" value="Tannase"/>
    <property type="match status" value="1"/>
</dbReference>
<evidence type="ECO:0000256" key="8">
    <source>
        <dbReference type="SAM" id="SignalP"/>
    </source>
</evidence>